<dbReference type="OrthoDB" id="688481at2759"/>
<dbReference type="Proteomes" id="UP000035740">
    <property type="component" value="Chromosome 6"/>
</dbReference>
<organism evidence="1 2">
    <name type="scientific">Beta vulgaris subsp. vulgaris</name>
    <name type="common">Beet</name>
    <dbReference type="NCBI Taxonomy" id="3555"/>
    <lineage>
        <taxon>Eukaryota</taxon>
        <taxon>Viridiplantae</taxon>
        <taxon>Streptophyta</taxon>
        <taxon>Embryophyta</taxon>
        <taxon>Tracheophyta</taxon>
        <taxon>Spermatophyta</taxon>
        <taxon>Magnoliopsida</taxon>
        <taxon>eudicotyledons</taxon>
        <taxon>Gunneridae</taxon>
        <taxon>Pentapetalae</taxon>
        <taxon>Caryophyllales</taxon>
        <taxon>Chenopodiaceae</taxon>
        <taxon>Betoideae</taxon>
        <taxon>Beta</taxon>
    </lineage>
</organism>
<evidence type="ECO:0000313" key="2">
    <source>
        <dbReference type="Proteomes" id="UP000035740"/>
    </source>
</evidence>
<dbReference type="Gramene" id="KMT08248">
    <property type="protein sequence ID" value="KMT08248"/>
    <property type="gene ID" value="BVRB_6g142290"/>
</dbReference>
<dbReference type="Gene3D" id="1.10.510.10">
    <property type="entry name" value="Transferase(Phosphotransferase) domain 1"/>
    <property type="match status" value="1"/>
</dbReference>
<keyword evidence="2" id="KW-1185">Reference proteome</keyword>
<dbReference type="AlphaFoldDB" id="A0A0J8C8C1"/>
<reference evidence="1 2" key="1">
    <citation type="journal article" date="2014" name="Nature">
        <title>The genome of the recently domesticated crop plant sugar beet (Beta vulgaris).</title>
        <authorList>
            <person name="Dohm J.C."/>
            <person name="Minoche A.E."/>
            <person name="Holtgrawe D."/>
            <person name="Capella-Gutierrez S."/>
            <person name="Zakrzewski F."/>
            <person name="Tafer H."/>
            <person name="Rupp O."/>
            <person name="Sorensen T.R."/>
            <person name="Stracke R."/>
            <person name="Reinhardt R."/>
            <person name="Goesmann A."/>
            <person name="Kraft T."/>
            <person name="Schulz B."/>
            <person name="Stadler P.F."/>
            <person name="Schmidt T."/>
            <person name="Gabaldon T."/>
            <person name="Lehrach H."/>
            <person name="Weisshaar B."/>
            <person name="Himmelbauer H."/>
        </authorList>
    </citation>
    <scope>NUCLEOTIDE SEQUENCE [LARGE SCALE GENOMIC DNA]</scope>
    <source>
        <tissue evidence="1">Taproot</tissue>
    </source>
</reference>
<proteinExistence type="predicted"/>
<sequence length="69" mass="8043">MDLCMWALQCFKDNHISEILDPTIARKGVTRIKDHQLIACIQLAFMCMAREVYNRPTMVEVTTKLKNMI</sequence>
<evidence type="ECO:0000313" key="1">
    <source>
        <dbReference type="EMBL" id="KMT08248.1"/>
    </source>
</evidence>
<gene>
    <name evidence="1" type="ORF">BVRB_6g142290</name>
</gene>
<dbReference type="EMBL" id="KQ090119">
    <property type="protein sequence ID" value="KMT08248.1"/>
    <property type="molecule type" value="Genomic_DNA"/>
</dbReference>
<name>A0A0J8C8C1_BETVV</name>
<protein>
    <recommendedName>
        <fullName evidence="3">Serine-threonine/tyrosine-protein kinase catalytic domain-containing protein</fullName>
    </recommendedName>
</protein>
<accession>A0A0J8C8C1</accession>
<evidence type="ECO:0008006" key="3">
    <source>
        <dbReference type="Google" id="ProtNLM"/>
    </source>
</evidence>